<dbReference type="SMART" id="SM00380">
    <property type="entry name" value="AP2"/>
    <property type="match status" value="2"/>
</dbReference>
<evidence type="ECO:0000256" key="4">
    <source>
        <dbReference type="ARBA" id="ARBA00023163"/>
    </source>
</evidence>
<dbReference type="PaxDb" id="2903-EOD32445"/>
<dbReference type="Proteomes" id="UP000013827">
    <property type="component" value="Unassembled WGS sequence"/>
</dbReference>
<keyword evidence="2" id="KW-0805">Transcription regulation</keyword>
<evidence type="ECO:0000259" key="7">
    <source>
        <dbReference type="PROSITE" id="PS51032"/>
    </source>
</evidence>
<reference evidence="9" key="1">
    <citation type="journal article" date="2013" name="Nature">
        <title>Pan genome of the phytoplankton Emiliania underpins its global distribution.</title>
        <authorList>
            <person name="Read B.A."/>
            <person name="Kegel J."/>
            <person name="Klute M.J."/>
            <person name="Kuo A."/>
            <person name="Lefebvre S.C."/>
            <person name="Maumus F."/>
            <person name="Mayer C."/>
            <person name="Miller J."/>
            <person name="Monier A."/>
            <person name="Salamov A."/>
            <person name="Young J."/>
            <person name="Aguilar M."/>
            <person name="Claverie J.M."/>
            <person name="Frickenhaus S."/>
            <person name="Gonzalez K."/>
            <person name="Herman E.K."/>
            <person name="Lin Y.C."/>
            <person name="Napier J."/>
            <person name="Ogata H."/>
            <person name="Sarno A.F."/>
            <person name="Shmutz J."/>
            <person name="Schroeder D."/>
            <person name="de Vargas C."/>
            <person name="Verret F."/>
            <person name="von Dassow P."/>
            <person name="Valentin K."/>
            <person name="Van de Peer Y."/>
            <person name="Wheeler G."/>
            <person name="Dacks J.B."/>
            <person name="Delwiche C.F."/>
            <person name="Dyhrman S.T."/>
            <person name="Glockner G."/>
            <person name="John U."/>
            <person name="Richards T."/>
            <person name="Worden A.Z."/>
            <person name="Zhang X."/>
            <person name="Grigoriev I.V."/>
            <person name="Allen A.E."/>
            <person name="Bidle K."/>
            <person name="Borodovsky M."/>
            <person name="Bowler C."/>
            <person name="Brownlee C."/>
            <person name="Cock J.M."/>
            <person name="Elias M."/>
            <person name="Gladyshev V.N."/>
            <person name="Groth M."/>
            <person name="Guda C."/>
            <person name="Hadaegh A."/>
            <person name="Iglesias-Rodriguez M.D."/>
            <person name="Jenkins J."/>
            <person name="Jones B.M."/>
            <person name="Lawson T."/>
            <person name="Leese F."/>
            <person name="Lindquist E."/>
            <person name="Lobanov A."/>
            <person name="Lomsadze A."/>
            <person name="Malik S.B."/>
            <person name="Marsh M.E."/>
            <person name="Mackinder L."/>
            <person name="Mock T."/>
            <person name="Mueller-Roeber B."/>
            <person name="Pagarete A."/>
            <person name="Parker M."/>
            <person name="Probert I."/>
            <person name="Quesneville H."/>
            <person name="Raines C."/>
            <person name="Rensing S.A."/>
            <person name="Riano-Pachon D.M."/>
            <person name="Richier S."/>
            <person name="Rokitta S."/>
            <person name="Shiraiwa Y."/>
            <person name="Soanes D.M."/>
            <person name="van der Giezen M."/>
            <person name="Wahlund T.M."/>
            <person name="Williams B."/>
            <person name="Wilson W."/>
            <person name="Wolfe G."/>
            <person name="Wurch L.L."/>
        </authorList>
    </citation>
    <scope>NUCLEOTIDE SEQUENCE</scope>
</reference>
<keyword evidence="4" id="KW-0804">Transcription</keyword>
<feature type="domain" description="AP2/ERF" evidence="7">
    <location>
        <begin position="52"/>
        <end position="112"/>
    </location>
</feature>
<evidence type="ECO:0000256" key="6">
    <source>
        <dbReference type="SAM" id="MobiDB-lite"/>
    </source>
</evidence>
<feature type="compositionally biased region" description="Gly residues" evidence="6">
    <location>
        <begin position="1"/>
        <end position="10"/>
    </location>
</feature>
<reference evidence="8" key="2">
    <citation type="submission" date="2024-10" db="UniProtKB">
        <authorList>
            <consortium name="EnsemblProtists"/>
        </authorList>
    </citation>
    <scope>IDENTIFICATION</scope>
</reference>
<dbReference type="KEGG" id="ehx:EMIHUDRAFT_122983"/>
<evidence type="ECO:0000256" key="3">
    <source>
        <dbReference type="ARBA" id="ARBA00023125"/>
    </source>
</evidence>
<dbReference type="GO" id="GO:0003677">
    <property type="term" value="F:DNA binding"/>
    <property type="evidence" value="ECO:0007669"/>
    <property type="project" value="UniProtKB-KW"/>
</dbReference>
<dbReference type="SUPFAM" id="SSF54171">
    <property type="entry name" value="DNA-binding domain"/>
    <property type="match status" value="3"/>
</dbReference>
<dbReference type="EnsemblProtists" id="EOD32445">
    <property type="protein sequence ID" value="EOD32445"/>
    <property type="gene ID" value="EMIHUDRAFT_122983"/>
</dbReference>
<evidence type="ECO:0000313" key="8">
    <source>
        <dbReference type="EnsemblProtists" id="EOD32445"/>
    </source>
</evidence>
<keyword evidence="3" id="KW-0238">DNA-binding</keyword>
<sequence length="328" mass="32470">MGLPSHGGEGSADSAAVQTDSDKEAAAALLRAGIVAEAEGLQLHLSSSSSSGYKGVTKRVSGRFEAQRKVGGRAVSLGTFDSAVEAAVAYARAVAADAPAAAAAAAASTAAPTAAPPAAPAADVLEPPHGLGLDASAAGRAEETAVVLSGMGLPSHGGEGSADSAAVQTDSDKEAAAALLRAGIVAEAEGLQLHLSSSSSTGYKGVREPRTGRFEAQRKVGGRAVSLGTFDSAVEAAVAYARAVAADAPVQTDSDNEAAAALLRVGVVAEAEGLRLHLSSNSTGYRGVYKVNGRFQAVQMGGKKVSLGCFGTAVEAAVAYARAVGERE</sequence>
<dbReference type="GO" id="GO:0005634">
    <property type="term" value="C:nucleus"/>
    <property type="evidence" value="ECO:0007669"/>
    <property type="project" value="UniProtKB-SubCell"/>
</dbReference>
<dbReference type="PROSITE" id="PS51032">
    <property type="entry name" value="AP2_ERF"/>
    <property type="match status" value="2"/>
</dbReference>
<organism evidence="8 9">
    <name type="scientific">Emiliania huxleyi (strain CCMP1516)</name>
    <dbReference type="NCBI Taxonomy" id="280463"/>
    <lineage>
        <taxon>Eukaryota</taxon>
        <taxon>Haptista</taxon>
        <taxon>Haptophyta</taxon>
        <taxon>Prymnesiophyceae</taxon>
        <taxon>Isochrysidales</taxon>
        <taxon>Noelaerhabdaceae</taxon>
        <taxon>Emiliania</taxon>
    </lineage>
</organism>
<feature type="region of interest" description="Disordered" evidence="6">
    <location>
        <begin position="150"/>
        <end position="169"/>
    </location>
</feature>
<keyword evidence="5" id="KW-0539">Nucleus</keyword>
<evidence type="ECO:0000313" key="9">
    <source>
        <dbReference type="Proteomes" id="UP000013827"/>
    </source>
</evidence>
<dbReference type="PANTHER" id="PTHR31677">
    <property type="entry name" value="AP2 DOMAIN CLASS TRANSCRIPTION FACTOR"/>
    <property type="match status" value="1"/>
</dbReference>
<dbReference type="PANTHER" id="PTHR31677:SF157">
    <property type="entry name" value="AP2_ERF DOMAIN-CONTAINING PROTEIN"/>
    <property type="match status" value="1"/>
</dbReference>
<evidence type="ECO:0000256" key="5">
    <source>
        <dbReference type="ARBA" id="ARBA00023242"/>
    </source>
</evidence>
<comment type="subcellular location">
    <subcellularLocation>
        <location evidence="1">Nucleus</location>
    </subcellularLocation>
</comment>
<evidence type="ECO:0000256" key="1">
    <source>
        <dbReference type="ARBA" id="ARBA00004123"/>
    </source>
</evidence>
<dbReference type="GO" id="GO:0003700">
    <property type="term" value="F:DNA-binding transcription factor activity"/>
    <property type="evidence" value="ECO:0007669"/>
    <property type="project" value="InterPro"/>
</dbReference>
<name>A0A0D3K9L0_EMIH1</name>
<dbReference type="InterPro" id="IPR001471">
    <property type="entry name" value="AP2/ERF_dom"/>
</dbReference>
<proteinExistence type="predicted"/>
<feature type="region of interest" description="Disordered" evidence="6">
    <location>
        <begin position="1"/>
        <end position="20"/>
    </location>
</feature>
<dbReference type="InterPro" id="IPR036955">
    <property type="entry name" value="AP2/ERF_dom_sf"/>
</dbReference>
<dbReference type="InterPro" id="IPR016177">
    <property type="entry name" value="DNA-bd_dom_sf"/>
</dbReference>
<feature type="domain" description="AP2/ERF" evidence="7">
    <location>
        <begin position="202"/>
        <end position="244"/>
    </location>
</feature>
<evidence type="ECO:0000256" key="2">
    <source>
        <dbReference type="ARBA" id="ARBA00023015"/>
    </source>
</evidence>
<dbReference type="AlphaFoldDB" id="A0A0D3K9L0"/>
<dbReference type="Gene3D" id="3.30.730.10">
    <property type="entry name" value="AP2/ERF domain"/>
    <property type="match status" value="3"/>
</dbReference>
<accession>A0A0D3K9L0</accession>
<dbReference type="HOGENOM" id="CLU_1006244_0_0_1"/>
<dbReference type="GeneID" id="17277719"/>
<keyword evidence="9" id="KW-1185">Reference proteome</keyword>
<protein>
    <recommendedName>
        <fullName evidence="7">AP2/ERF domain-containing protein</fullName>
    </recommendedName>
</protein>
<dbReference type="RefSeq" id="XP_005784874.1">
    <property type="nucleotide sequence ID" value="XM_005784817.1"/>
</dbReference>